<dbReference type="EMBL" id="NIBG01000023">
    <property type="protein sequence ID" value="PAB57731.1"/>
    <property type="molecule type" value="Genomic_DNA"/>
</dbReference>
<comment type="caution">
    <text evidence="2">The sequence shown here is derived from an EMBL/GenBank/DDBJ whole genome shotgun (WGS) entry which is preliminary data.</text>
</comment>
<protein>
    <recommendedName>
        <fullName evidence="1">Co-chaperone DjlA N-terminal domain-containing protein</fullName>
    </recommendedName>
</protein>
<dbReference type="InterPro" id="IPR007791">
    <property type="entry name" value="DjlA_N"/>
</dbReference>
<dbReference type="AlphaFoldDB" id="A0A267MDR8"/>
<reference evidence="2 3" key="1">
    <citation type="submission" date="2017-06" db="EMBL/GenBank/DDBJ databases">
        <title>Draft genome sequence of anaerobic fermentative bacterium Anaeromicrobium sediminis DY2726D isolated from West Pacific Ocean sediments.</title>
        <authorList>
            <person name="Zeng X."/>
        </authorList>
    </citation>
    <scope>NUCLEOTIDE SEQUENCE [LARGE SCALE GENOMIC DNA]</scope>
    <source>
        <strain evidence="2 3">DY2726D</strain>
    </source>
</reference>
<dbReference type="InterPro" id="IPR029024">
    <property type="entry name" value="TerB-like"/>
</dbReference>
<evidence type="ECO:0000313" key="2">
    <source>
        <dbReference type="EMBL" id="PAB57731.1"/>
    </source>
</evidence>
<feature type="domain" description="Co-chaperone DjlA N-terminal" evidence="1">
    <location>
        <begin position="27"/>
        <end position="142"/>
    </location>
</feature>
<evidence type="ECO:0000313" key="3">
    <source>
        <dbReference type="Proteomes" id="UP000216024"/>
    </source>
</evidence>
<accession>A0A267MDR8</accession>
<dbReference type="OrthoDB" id="6543050at2"/>
<dbReference type="Proteomes" id="UP000216024">
    <property type="component" value="Unassembled WGS sequence"/>
</dbReference>
<gene>
    <name evidence="2" type="ORF">CCE28_18070</name>
</gene>
<dbReference type="Gene3D" id="1.10.3680.10">
    <property type="entry name" value="TerB-like"/>
    <property type="match status" value="1"/>
</dbReference>
<proteinExistence type="predicted"/>
<name>A0A267MDR8_9FIRM</name>
<keyword evidence="3" id="KW-1185">Reference proteome</keyword>
<dbReference type="SUPFAM" id="SSF158682">
    <property type="entry name" value="TerB-like"/>
    <property type="match status" value="1"/>
</dbReference>
<evidence type="ECO:0000259" key="1">
    <source>
        <dbReference type="Pfam" id="PF05099"/>
    </source>
</evidence>
<dbReference type="CDD" id="cd07176">
    <property type="entry name" value="terB"/>
    <property type="match status" value="1"/>
</dbReference>
<dbReference type="Pfam" id="PF05099">
    <property type="entry name" value="TerB"/>
    <property type="match status" value="1"/>
</dbReference>
<dbReference type="RefSeq" id="WP_095135136.1">
    <property type="nucleotide sequence ID" value="NZ_NIBG01000023.1"/>
</dbReference>
<sequence length="144" mass="15526">MAFFSLGRLMDFKKGAKKFNNKDFLQAVCGVCCAVAYADGSCSDEEMATMQALIMNDESLSEFTPGEIEIEIERHSKNFKLNQIVGELNAKKAVKGLGGTEQKEMTVAIALAVAGADGKIDDSEVKVIKKFASEMGVSTRAFGI</sequence>
<organism evidence="2 3">
    <name type="scientific">Anaeromicrobium sediminis</name>
    <dbReference type="NCBI Taxonomy" id="1478221"/>
    <lineage>
        <taxon>Bacteria</taxon>
        <taxon>Bacillati</taxon>
        <taxon>Bacillota</taxon>
        <taxon>Clostridia</taxon>
        <taxon>Peptostreptococcales</taxon>
        <taxon>Thermotaleaceae</taxon>
        <taxon>Anaeromicrobium</taxon>
    </lineage>
</organism>